<feature type="transmembrane region" description="Helical" evidence="19">
    <location>
        <begin position="146"/>
        <end position="164"/>
    </location>
</feature>
<dbReference type="PROSITE" id="PS50109">
    <property type="entry name" value="HIS_KIN"/>
    <property type="match status" value="1"/>
</dbReference>
<evidence type="ECO:0000256" key="4">
    <source>
        <dbReference type="ARBA" id="ARBA00012438"/>
    </source>
</evidence>
<comment type="cofactor">
    <cofactor evidence="2">
        <name>[4Fe-4S] cluster</name>
        <dbReference type="ChEBI" id="CHEBI:49883"/>
    </cofactor>
</comment>
<dbReference type="CDD" id="cd16917">
    <property type="entry name" value="HATPase_UhpB-NarQ-NarX-like"/>
    <property type="match status" value="1"/>
</dbReference>
<feature type="transmembrane region" description="Helical" evidence="19">
    <location>
        <begin position="184"/>
        <end position="209"/>
    </location>
</feature>
<evidence type="ECO:0000256" key="18">
    <source>
        <dbReference type="ARBA" id="ARBA00030800"/>
    </source>
</evidence>
<comment type="catalytic activity">
    <reaction evidence="1">
        <text>ATP + protein L-histidine = ADP + protein N-phospho-L-histidine.</text>
        <dbReference type="EC" id="2.7.13.3"/>
    </reaction>
</comment>
<keyword evidence="11" id="KW-0547">Nucleotide-binding</keyword>
<keyword evidence="19" id="KW-0812">Transmembrane</keyword>
<keyword evidence="16" id="KW-0411">Iron-sulfur</keyword>
<feature type="transmembrane region" description="Helical" evidence="19">
    <location>
        <begin position="221"/>
        <end position="243"/>
    </location>
</feature>
<evidence type="ECO:0000256" key="12">
    <source>
        <dbReference type="ARBA" id="ARBA00022777"/>
    </source>
</evidence>
<feature type="transmembrane region" description="Helical" evidence="19">
    <location>
        <begin position="284"/>
        <end position="306"/>
    </location>
</feature>
<keyword evidence="8" id="KW-0597">Phosphoprotein</keyword>
<evidence type="ECO:0000259" key="20">
    <source>
        <dbReference type="PROSITE" id="PS50109"/>
    </source>
</evidence>
<dbReference type="GO" id="GO:0046872">
    <property type="term" value="F:metal ion binding"/>
    <property type="evidence" value="ECO:0007669"/>
    <property type="project" value="UniProtKB-KW"/>
</dbReference>
<dbReference type="SUPFAM" id="SSF55874">
    <property type="entry name" value="ATPase domain of HSP90 chaperone/DNA topoisomerase II/histidine kinase"/>
    <property type="match status" value="1"/>
</dbReference>
<comment type="subcellular location">
    <subcellularLocation>
        <location evidence="3">Cytoplasm</location>
    </subcellularLocation>
</comment>
<dbReference type="PANTHER" id="PTHR24421">
    <property type="entry name" value="NITRATE/NITRITE SENSOR PROTEIN NARX-RELATED"/>
    <property type="match status" value="1"/>
</dbReference>
<dbReference type="GO" id="GO:0051539">
    <property type="term" value="F:4 iron, 4 sulfur cluster binding"/>
    <property type="evidence" value="ECO:0007669"/>
    <property type="project" value="UniProtKB-KW"/>
</dbReference>
<dbReference type="GO" id="GO:0046983">
    <property type="term" value="F:protein dimerization activity"/>
    <property type="evidence" value="ECO:0007669"/>
    <property type="project" value="InterPro"/>
</dbReference>
<comment type="function">
    <text evidence="17">Member of the two-component regulatory system NreB/NreC involved in the control of dissimilatory nitrate/nitrite reduction in response to oxygen. NreB functions as a direct oxygen sensor histidine kinase which is autophosphorylated, in the absence of oxygen, probably at the conserved histidine residue, and transfers its phosphate group probably to a conserved aspartate residue of NreC. NreB/NreC activates the expression of the nitrate (narGHJI) and nitrite (nir) reductase operons, as well as the putative nitrate transporter gene narT.</text>
</comment>
<evidence type="ECO:0000256" key="13">
    <source>
        <dbReference type="ARBA" id="ARBA00022840"/>
    </source>
</evidence>
<dbReference type="EMBL" id="JAGEMK010000003">
    <property type="protein sequence ID" value="MBO1751766.1"/>
    <property type="molecule type" value="Genomic_DNA"/>
</dbReference>
<evidence type="ECO:0000256" key="19">
    <source>
        <dbReference type="SAM" id="Phobius"/>
    </source>
</evidence>
<evidence type="ECO:0000313" key="21">
    <source>
        <dbReference type="EMBL" id="MBO1751766.1"/>
    </source>
</evidence>
<keyword evidence="22" id="KW-1185">Reference proteome</keyword>
<keyword evidence="7" id="KW-0963">Cytoplasm</keyword>
<comment type="caution">
    <text evidence="21">The sequence shown here is derived from an EMBL/GenBank/DDBJ whole genome shotgun (WGS) entry which is preliminary data.</text>
</comment>
<keyword evidence="19" id="KW-0472">Membrane</keyword>
<dbReference type="InterPro" id="IPR003594">
    <property type="entry name" value="HATPase_dom"/>
</dbReference>
<proteinExistence type="predicted"/>
<evidence type="ECO:0000256" key="10">
    <source>
        <dbReference type="ARBA" id="ARBA00022723"/>
    </source>
</evidence>
<dbReference type="InterPro" id="IPR050482">
    <property type="entry name" value="Sensor_HK_TwoCompSys"/>
</dbReference>
<dbReference type="GO" id="GO:0005737">
    <property type="term" value="C:cytoplasm"/>
    <property type="evidence" value="ECO:0007669"/>
    <property type="project" value="UniProtKB-SubCell"/>
</dbReference>
<evidence type="ECO:0000256" key="5">
    <source>
        <dbReference type="ARBA" id="ARBA00017322"/>
    </source>
</evidence>
<dbReference type="GO" id="GO:0005524">
    <property type="term" value="F:ATP binding"/>
    <property type="evidence" value="ECO:0007669"/>
    <property type="project" value="UniProtKB-KW"/>
</dbReference>
<reference evidence="21" key="1">
    <citation type="submission" date="2021-03" db="EMBL/GenBank/DDBJ databases">
        <title>Actinotalea soli sp. nov., isolated from soil.</title>
        <authorList>
            <person name="Ping W."/>
            <person name="Zhang J."/>
        </authorList>
    </citation>
    <scope>NUCLEOTIDE SEQUENCE</scope>
    <source>
        <strain evidence="21">BY-33</strain>
    </source>
</reference>
<dbReference type="SMART" id="SM00387">
    <property type="entry name" value="HATPase_c"/>
    <property type="match status" value="1"/>
</dbReference>
<keyword evidence="12" id="KW-0418">Kinase</keyword>
<dbReference type="EC" id="2.7.13.3" evidence="4"/>
<feature type="transmembrane region" description="Helical" evidence="19">
    <location>
        <begin position="249"/>
        <end position="272"/>
    </location>
</feature>
<dbReference type="Pfam" id="PF02518">
    <property type="entry name" value="HATPase_c"/>
    <property type="match status" value="1"/>
</dbReference>
<dbReference type="AlphaFoldDB" id="A0A939RW30"/>
<dbReference type="Proteomes" id="UP000664209">
    <property type="component" value="Unassembled WGS sequence"/>
</dbReference>
<evidence type="ECO:0000256" key="11">
    <source>
        <dbReference type="ARBA" id="ARBA00022741"/>
    </source>
</evidence>
<gene>
    <name evidence="21" type="ORF">J4G33_08130</name>
</gene>
<dbReference type="Pfam" id="PF07730">
    <property type="entry name" value="HisKA_3"/>
    <property type="match status" value="1"/>
</dbReference>
<keyword evidence="15" id="KW-0902">Two-component regulatory system</keyword>
<dbReference type="PANTHER" id="PTHR24421:SF10">
    <property type="entry name" value="NITRATE_NITRITE SENSOR PROTEIN NARQ"/>
    <property type="match status" value="1"/>
</dbReference>
<dbReference type="Gene3D" id="3.30.565.10">
    <property type="entry name" value="Histidine kinase-like ATPase, C-terminal domain"/>
    <property type="match status" value="1"/>
</dbReference>
<feature type="domain" description="Histidine kinase" evidence="20">
    <location>
        <begin position="483"/>
        <end position="667"/>
    </location>
</feature>
<dbReference type="InterPro" id="IPR036890">
    <property type="entry name" value="HATPase_C_sf"/>
</dbReference>
<accession>A0A939RW30</accession>
<keyword evidence="6" id="KW-0004">4Fe-4S</keyword>
<dbReference type="PRINTS" id="PR00344">
    <property type="entry name" value="BCTRLSENSOR"/>
</dbReference>
<evidence type="ECO:0000256" key="1">
    <source>
        <dbReference type="ARBA" id="ARBA00000085"/>
    </source>
</evidence>
<dbReference type="InterPro" id="IPR005467">
    <property type="entry name" value="His_kinase_dom"/>
</dbReference>
<dbReference type="InterPro" id="IPR011712">
    <property type="entry name" value="Sig_transdc_His_kin_sub3_dim/P"/>
</dbReference>
<organism evidence="21 22">
    <name type="scientific">Actinotalea soli</name>
    <dbReference type="NCBI Taxonomy" id="2819234"/>
    <lineage>
        <taxon>Bacteria</taxon>
        <taxon>Bacillati</taxon>
        <taxon>Actinomycetota</taxon>
        <taxon>Actinomycetes</taxon>
        <taxon>Micrococcales</taxon>
        <taxon>Cellulomonadaceae</taxon>
        <taxon>Actinotalea</taxon>
    </lineage>
</organism>
<evidence type="ECO:0000256" key="16">
    <source>
        <dbReference type="ARBA" id="ARBA00023014"/>
    </source>
</evidence>
<dbReference type="GO" id="GO:0000155">
    <property type="term" value="F:phosphorelay sensor kinase activity"/>
    <property type="evidence" value="ECO:0007669"/>
    <property type="project" value="InterPro"/>
</dbReference>
<evidence type="ECO:0000256" key="9">
    <source>
        <dbReference type="ARBA" id="ARBA00022679"/>
    </source>
</evidence>
<name>A0A939RW30_9CELL</name>
<protein>
    <recommendedName>
        <fullName evidence="5">Oxygen sensor histidine kinase NreB</fullName>
        <ecNumber evidence="4">2.7.13.3</ecNumber>
    </recommendedName>
    <alternativeName>
        <fullName evidence="18">Nitrogen regulation protein B</fullName>
    </alternativeName>
</protein>
<evidence type="ECO:0000256" key="7">
    <source>
        <dbReference type="ARBA" id="ARBA00022490"/>
    </source>
</evidence>
<keyword evidence="14" id="KW-0408">Iron</keyword>
<dbReference type="Gene3D" id="1.20.5.1930">
    <property type="match status" value="1"/>
</dbReference>
<evidence type="ECO:0000256" key="15">
    <source>
        <dbReference type="ARBA" id="ARBA00023012"/>
    </source>
</evidence>
<evidence type="ECO:0000256" key="3">
    <source>
        <dbReference type="ARBA" id="ARBA00004496"/>
    </source>
</evidence>
<keyword evidence="13" id="KW-0067">ATP-binding</keyword>
<evidence type="ECO:0000256" key="14">
    <source>
        <dbReference type="ARBA" id="ARBA00023004"/>
    </source>
</evidence>
<feature type="transmembrane region" description="Helical" evidence="19">
    <location>
        <begin position="50"/>
        <end position="69"/>
    </location>
</feature>
<evidence type="ECO:0000256" key="8">
    <source>
        <dbReference type="ARBA" id="ARBA00022553"/>
    </source>
</evidence>
<feature type="transmembrane region" description="Helical" evidence="19">
    <location>
        <begin position="111"/>
        <end position="134"/>
    </location>
</feature>
<feature type="transmembrane region" description="Helical" evidence="19">
    <location>
        <begin position="76"/>
        <end position="99"/>
    </location>
</feature>
<keyword evidence="9" id="KW-0808">Transferase</keyword>
<evidence type="ECO:0000256" key="2">
    <source>
        <dbReference type="ARBA" id="ARBA00001966"/>
    </source>
</evidence>
<sequence length="667" mass="69797">MVTEVRSTARWQRLPLAAGGLVVLVGLASFVLAAVNLGDPPPAFEVHPEFFLPDAGLALVYGPAGALIASRSRHVAGWALLVVGLGFGVTALGIQYAVLGANRPGVPWWEVGIQLVVTGWIVGALTALLVLPWLLGSGPIVGLRRVGILVGVALVALAGVTRFLSQVEGGPPNPVSGGTPVAEVAAAVDGATIPVYSLVGLGAAVHLLLRARAEPRERRRLTWAVVSVALLAVSYLALELGFFLDGPPLGVAAPVVVAAHVMLLAAVFALVAQPSWGADLAVSRTVVGALLTTAVLASYVLIVWALSHRLPWSQESAGVVAVALLALAVVPLRSWIQRHVDRLVFGSGAEVTVLLDRLGAQIGAASDERSVLEGLADGLRAGLRLRGVEVESCVAHGPRVLSGRLGPSPVAITLRSRDRTVGALRLSAPAGERLDPRTVRLLEQISGLVAMAVDLATVNLDLETARTRILDVRQEERRLLRRELHDGLGPSLSGVALALAAIDRTSTLEPEDAALLERLRQELSRRAADVREMARALLPPALEDGRLGEALQVLARRFSDGGFTVLVDAEAADEIDSGRQVAIYHIATEGVLNSYRHAGARQCRIALRHEGDGRGVRLTVQDDGTGLGNAAAPGIGLSSMRERAAELGGTFVIDSTGDGARLTVVLP</sequence>
<feature type="transmembrane region" description="Helical" evidence="19">
    <location>
        <begin position="318"/>
        <end position="336"/>
    </location>
</feature>
<dbReference type="GO" id="GO:0016020">
    <property type="term" value="C:membrane"/>
    <property type="evidence" value="ECO:0007669"/>
    <property type="project" value="InterPro"/>
</dbReference>
<dbReference type="InterPro" id="IPR004358">
    <property type="entry name" value="Sig_transdc_His_kin-like_C"/>
</dbReference>
<feature type="transmembrane region" description="Helical" evidence="19">
    <location>
        <begin position="16"/>
        <end position="38"/>
    </location>
</feature>
<evidence type="ECO:0000256" key="17">
    <source>
        <dbReference type="ARBA" id="ARBA00024827"/>
    </source>
</evidence>
<keyword evidence="19" id="KW-1133">Transmembrane helix</keyword>
<keyword evidence="10" id="KW-0479">Metal-binding</keyword>
<evidence type="ECO:0000256" key="6">
    <source>
        <dbReference type="ARBA" id="ARBA00022485"/>
    </source>
</evidence>
<evidence type="ECO:0000313" key="22">
    <source>
        <dbReference type="Proteomes" id="UP000664209"/>
    </source>
</evidence>